<feature type="region of interest" description="Disordered" evidence="1">
    <location>
        <begin position="1"/>
        <end position="100"/>
    </location>
</feature>
<feature type="compositionally biased region" description="Basic and acidic residues" evidence="1">
    <location>
        <begin position="1"/>
        <end position="13"/>
    </location>
</feature>
<dbReference type="EMBL" id="CP144691">
    <property type="protein sequence ID" value="WVY92554.1"/>
    <property type="molecule type" value="Genomic_DNA"/>
</dbReference>
<sequence length="134" mass="15542">MDHYIESKIKEKQSPFPDTLSPPPFTSYRPLFQPSSSTDHKSKQPYSLPTATAFRNKQKPRTSIPSVSTQETRKTPTQTLSQSPMDSSEKEDYFQDSQDPYAQFTIENTSIRSSEYTSSDENTERVYWRWSCHS</sequence>
<accession>A0AAQ3MKH6</accession>
<evidence type="ECO:0000313" key="2">
    <source>
        <dbReference type="EMBL" id="WVY92554.1"/>
    </source>
</evidence>
<name>A0AAQ3MKH6_VIGMU</name>
<reference evidence="2 3" key="1">
    <citation type="journal article" date="2023" name="Life. Sci Alliance">
        <title>Evolutionary insights into 3D genome organization and epigenetic landscape of Vigna mungo.</title>
        <authorList>
            <person name="Junaid A."/>
            <person name="Singh B."/>
            <person name="Bhatia S."/>
        </authorList>
    </citation>
    <scope>NUCLEOTIDE SEQUENCE [LARGE SCALE GENOMIC DNA]</scope>
    <source>
        <strain evidence="2">Urdbean</strain>
    </source>
</reference>
<dbReference type="AlphaFoldDB" id="A0AAQ3MKH6"/>
<keyword evidence="3" id="KW-1185">Reference proteome</keyword>
<feature type="compositionally biased region" description="Polar residues" evidence="1">
    <location>
        <begin position="44"/>
        <end position="86"/>
    </location>
</feature>
<dbReference type="Proteomes" id="UP001374535">
    <property type="component" value="Chromosome 10"/>
</dbReference>
<proteinExistence type="predicted"/>
<evidence type="ECO:0000256" key="1">
    <source>
        <dbReference type="SAM" id="MobiDB-lite"/>
    </source>
</evidence>
<evidence type="ECO:0000313" key="3">
    <source>
        <dbReference type="Proteomes" id="UP001374535"/>
    </source>
</evidence>
<protein>
    <submittedName>
        <fullName evidence="2">Uncharacterized protein</fullName>
    </submittedName>
</protein>
<organism evidence="2 3">
    <name type="scientific">Vigna mungo</name>
    <name type="common">Black gram</name>
    <name type="synonym">Phaseolus mungo</name>
    <dbReference type="NCBI Taxonomy" id="3915"/>
    <lineage>
        <taxon>Eukaryota</taxon>
        <taxon>Viridiplantae</taxon>
        <taxon>Streptophyta</taxon>
        <taxon>Embryophyta</taxon>
        <taxon>Tracheophyta</taxon>
        <taxon>Spermatophyta</taxon>
        <taxon>Magnoliopsida</taxon>
        <taxon>eudicotyledons</taxon>
        <taxon>Gunneridae</taxon>
        <taxon>Pentapetalae</taxon>
        <taxon>rosids</taxon>
        <taxon>fabids</taxon>
        <taxon>Fabales</taxon>
        <taxon>Fabaceae</taxon>
        <taxon>Papilionoideae</taxon>
        <taxon>50 kb inversion clade</taxon>
        <taxon>NPAAA clade</taxon>
        <taxon>indigoferoid/millettioid clade</taxon>
        <taxon>Phaseoleae</taxon>
        <taxon>Vigna</taxon>
    </lineage>
</organism>
<gene>
    <name evidence="2" type="ORF">V8G54_031642</name>
</gene>